<protein>
    <recommendedName>
        <fullName evidence="1">N-acetyltransferase domain-containing protein</fullName>
    </recommendedName>
</protein>
<organism evidence="2 3">
    <name type="scientific">Chitinophaga pinensis (strain ATCC 43595 / DSM 2588 / LMG 13176 / NBRC 15968 / NCIMB 11800 / UQM 2034)</name>
    <dbReference type="NCBI Taxonomy" id="485918"/>
    <lineage>
        <taxon>Bacteria</taxon>
        <taxon>Pseudomonadati</taxon>
        <taxon>Bacteroidota</taxon>
        <taxon>Chitinophagia</taxon>
        <taxon>Chitinophagales</taxon>
        <taxon>Chitinophagaceae</taxon>
        <taxon>Chitinophaga</taxon>
    </lineage>
</organism>
<gene>
    <name evidence="2" type="ordered locus">Cpin_5770</name>
</gene>
<dbReference type="InterPro" id="IPR016181">
    <property type="entry name" value="Acyl_CoA_acyltransferase"/>
</dbReference>
<feature type="domain" description="N-acetyltransferase" evidence="1">
    <location>
        <begin position="36"/>
        <end position="170"/>
    </location>
</feature>
<name>A0A979G9E5_CHIPD</name>
<evidence type="ECO:0000313" key="3">
    <source>
        <dbReference type="Proteomes" id="UP000002215"/>
    </source>
</evidence>
<proteinExistence type="predicted"/>
<dbReference type="CDD" id="cd04301">
    <property type="entry name" value="NAT_SF"/>
    <property type="match status" value="1"/>
</dbReference>
<dbReference type="Gene3D" id="3.40.630.30">
    <property type="match status" value="1"/>
</dbReference>
<dbReference type="Pfam" id="PF13508">
    <property type="entry name" value="Acetyltransf_7"/>
    <property type="match status" value="1"/>
</dbReference>
<reference evidence="2 3" key="2">
    <citation type="journal article" date="2010" name="Stand. Genomic Sci.">
        <title>Complete genome sequence of Chitinophaga pinensis type strain (UQM 2034).</title>
        <authorList>
            <person name="Glavina Del Rio T."/>
            <person name="Abt B."/>
            <person name="Spring S."/>
            <person name="Lapidus A."/>
            <person name="Nolan M."/>
            <person name="Tice H."/>
            <person name="Copeland A."/>
            <person name="Cheng J.F."/>
            <person name="Chen F."/>
            <person name="Bruce D."/>
            <person name="Goodwin L."/>
            <person name="Pitluck S."/>
            <person name="Ivanova N."/>
            <person name="Mavromatis K."/>
            <person name="Mikhailova N."/>
            <person name="Pati A."/>
            <person name="Chen A."/>
            <person name="Palaniappan K."/>
            <person name="Land M."/>
            <person name="Hauser L."/>
            <person name="Chang Y.J."/>
            <person name="Jeffries C.D."/>
            <person name="Chain P."/>
            <person name="Saunders E."/>
            <person name="Detter J.C."/>
            <person name="Brettin T."/>
            <person name="Rohde M."/>
            <person name="Goker M."/>
            <person name="Bristow J."/>
            <person name="Eisen J.A."/>
            <person name="Markowitz V."/>
            <person name="Hugenholtz P."/>
            <person name="Kyrpides N.C."/>
            <person name="Klenk H.P."/>
            <person name="Lucas S."/>
        </authorList>
    </citation>
    <scope>NUCLEOTIDE SEQUENCE [LARGE SCALE GENOMIC DNA]</scope>
    <source>
        <strain evidence="3">ATCC 43595 / DSM 2588 / LMG 13176 / NBRC 15968 / NCIMB 11800 / UQM 2034</strain>
    </source>
</reference>
<dbReference type="EMBL" id="CP001699">
    <property type="protein sequence ID" value="ACU63191.1"/>
    <property type="molecule type" value="Genomic_DNA"/>
</dbReference>
<sequence length="186" mass="21776">MKIMPGLFGDDDLFEDFFVKVVHFDYRENPGIIRKIVTSEKMLKDFKEEENMMVSTKHRDRDYVDDLKRWKLRKQIINELFTLNRPGNEEEITQGAGYLADLAVSPEYQQFGIGKQLLAITKQRVGEESMILLLSVPDAMEYYPKVGFSKEDRGFIMHRTKQYYVLLSQISSLFPTPTIHIHHIPT</sequence>
<evidence type="ECO:0000313" key="2">
    <source>
        <dbReference type="EMBL" id="ACU63191.1"/>
    </source>
</evidence>
<dbReference type="SUPFAM" id="SSF55729">
    <property type="entry name" value="Acyl-CoA N-acyltransferases (Nat)"/>
    <property type="match status" value="1"/>
</dbReference>
<accession>A0A979G9E5</accession>
<evidence type="ECO:0000259" key="1">
    <source>
        <dbReference type="PROSITE" id="PS51186"/>
    </source>
</evidence>
<dbReference type="KEGG" id="cpi:Cpin_5770"/>
<dbReference type="Proteomes" id="UP000002215">
    <property type="component" value="Chromosome"/>
</dbReference>
<reference evidence="3" key="1">
    <citation type="submission" date="2009-08" db="EMBL/GenBank/DDBJ databases">
        <title>The complete genome of Chitinophaga pinensis DSM 2588.</title>
        <authorList>
            <consortium name="US DOE Joint Genome Institute (JGI-PGF)"/>
            <person name="Lucas S."/>
            <person name="Copeland A."/>
            <person name="Lapidus A."/>
            <person name="Glavina del Rio T."/>
            <person name="Dalin E."/>
            <person name="Tice H."/>
            <person name="Bruce D."/>
            <person name="Goodwin L."/>
            <person name="Pitluck S."/>
            <person name="Kyrpides N."/>
            <person name="Mavromatis K."/>
            <person name="Ivanova N."/>
            <person name="Mikhailova N."/>
            <person name="Sims D."/>
            <person name="Meinche L."/>
            <person name="Brettin T."/>
            <person name="Detter J.C."/>
            <person name="Han C."/>
            <person name="Larimer F."/>
            <person name="Land M."/>
            <person name="Hauser L."/>
            <person name="Markowitz V."/>
            <person name="Cheng J.-F."/>
            <person name="Hugenholtz P."/>
            <person name="Woyke T."/>
            <person name="Wu D."/>
            <person name="Spring S."/>
            <person name="Klenk H.-P."/>
            <person name="Eisen J.A."/>
        </authorList>
    </citation>
    <scope>NUCLEOTIDE SEQUENCE [LARGE SCALE GENOMIC DNA]</scope>
    <source>
        <strain evidence="3">ATCC 43595 / DSM 2588 / LMG 13176 / NBRC 15968 / NCIMB 11800 / UQM 2034</strain>
    </source>
</reference>
<dbReference type="PROSITE" id="PS51186">
    <property type="entry name" value="GNAT"/>
    <property type="match status" value="1"/>
</dbReference>
<dbReference type="GO" id="GO:0016747">
    <property type="term" value="F:acyltransferase activity, transferring groups other than amino-acyl groups"/>
    <property type="evidence" value="ECO:0007669"/>
    <property type="project" value="InterPro"/>
</dbReference>
<dbReference type="RefSeq" id="WP_012793358.1">
    <property type="nucleotide sequence ID" value="NC_013132.1"/>
</dbReference>
<dbReference type="AlphaFoldDB" id="A0A979G9E5"/>
<dbReference type="OrthoDB" id="9775804at2"/>
<dbReference type="InterPro" id="IPR000182">
    <property type="entry name" value="GNAT_dom"/>
</dbReference>